<dbReference type="STRING" id="1423820.FC64_GL000275"/>
<comment type="function">
    <text evidence="1">Involved in the transposition of the insertion sequence.</text>
</comment>
<proteinExistence type="predicted"/>
<name>A0A0R1ZF41_9LACO</name>
<dbReference type="PATRIC" id="fig|1423820.4.peg.276"/>
<evidence type="ECO:0000313" key="3">
    <source>
        <dbReference type="EMBL" id="KRM53592.1"/>
    </source>
</evidence>
<dbReference type="Pfam" id="PF13276">
    <property type="entry name" value="HTH_21"/>
    <property type="match status" value="1"/>
</dbReference>
<dbReference type="Pfam" id="PF13333">
    <property type="entry name" value="rve_2"/>
    <property type="match status" value="1"/>
</dbReference>
<dbReference type="InterPro" id="IPR025948">
    <property type="entry name" value="HTH-like_dom"/>
</dbReference>
<dbReference type="NCBIfam" id="NF033516">
    <property type="entry name" value="transpos_IS3"/>
    <property type="match status" value="1"/>
</dbReference>
<dbReference type="PANTHER" id="PTHR46889">
    <property type="entry name" value="TRANSPOSASE INSF FOR INSERTION SEQUENCE IS3B-RELATED"/>
    <property type="match status" value="1"/>
</dbReference>
<dbReference type="InterPro" id="IPR001584">
    <property type="entry name" value="Integrase_cat-core"/>
</dbReference>
<dbReference type="GO" id="GO:0015074">
    <property type="term" value="P:DNA integration"/>
    <property type="evidence" value="ECO:0007669"/>
    <property type="project" value="InterPro"/>
</dbReference>
<protein>
    <submittedName>
        <fullName evidence="3">Transposase</fullName>
    </submittedName>
</protein>
<dbReference type="InterPro" id="IPR036397">
    <property type="entry name" value="RNaseH_sf"/>
</dbReference>
<organism evidence="3 4">
    <name type="scientific">Ligilactobacillus araffinosus DSM 20653</name>
    <dbReference type="NCBI Taxonomy" id="1423820"/>
    <lineage>
        <taxon>Bacteria</taxon>
        <taxon>Bacillati</taxon>
        <taxon>Bacillota</taxon>
        <taxon>Bacilli</taxon>
        <taxon>Lactobacillales</taxon>
        <taxon>Lactobacillaceae</taxon>
        <taxon>Ligilactobacillus</taxon>
    </lineage>
</organism>
<dbReference type="PANTHER" id="PTHR46889:SF4">
    <property type="entry name" value="TRANSPOSASE INSO FOR INSERTION SEQUENCE ELEMENT IS911B-RELATED"/>
    <property type="match status" value="1"/>
</dbReference>
<dbReference type="Gene3D" id="3.30.420.10">
    <property type="entry name" value="Ribonuclease H-like superfamily/Ribonuclease H"/>
    <property type="match status" value="1"/>
</dbReference>
<comment type="caution">
    <text evidence="3">The sequence shown here is derived from an EMBL/GenBank/DDBJ whole genome shotgun (WGS) entry which is preliminary data.</text>
</comment>
<evidence type="ECO:0000259" key="2">
    <source>
        <dbReference type="PROSITE" id="PS50994"/>
    </source>
</evidence>
<dbReference type="InterPro" id="IPR048020">
    <property type="entry name" value="Transpos_IS3"/>
</dbReference>
<evidence type="ECO:0000256" key="1">
    <source>
        <dbReference type="ARBA" id="ARBA00002286"/>
    </source>
</evidence>
<dbReference type="Pfam" id="PF00665">
    <property type="entry name" value="rve"/>
    <property type="match status" value="1"/>
</dbReference>
<dbReference type="EMBL" id="AYYZ01000001">
    <property type="protein sequence ID" value="KRM53592.1"/>
    <property type="molecule type" value="Genomic_DNA"/>
</dbReference>
<dbReference type="SUPFAM" id="SSF53098">
    <property type="entry name" value="Ribonuclease H-like"/>
    <property type="match status" value="1"/>
</dbReference>
<sequence length="282" mass="33174">MIEQLRCQFPLSALLKVAKMSRSTFYYQRSHEKDHQNKKVMFQIRKIFNKHHGNYGYRRITCVLRHNGMVINHKKVKRLMKVMGLFGKVIRKRNRYSSYKGTVGKIADNKVKRQFCANQPKTKCYTDVTEFKLNSGEKVYLSPVLDGYNEEIIAYDVSTSPTLHQTFNMLNKLCCHGSLKGMILHSDQGWQYQHSAYQRFLKDHGIIQSMSRKGNSLDNGLMENFFSVMKREMFYGHESLYRSTSDLIQTIHQYIHYYNNDRIKVKLKGLSPVQYRTQSLIA</sequence>
<dbReference type="Proteomes" id="UP000051291">
    <property type="component" value="Unassembled WGS sequence"/>
</dbReference>
<keyword evidence="4" id="KW-1185">Reference proteome</keyword>
<accession>A0A0R1ZF41</accession>
<dbReference type="GO" id="GO:0003676">
    <property type="term" value="F:nucleic acid binding"/>
    <property type="evidence" value="ECO:0007669"/>
    <property type="project" value="InterPro"/>
</dbReference>
<dbReference type="AlphaFoldDB" id="A0A0R1ZF41"/>
<dbReference type="PROSITE" id="PS50994">
    <property type="entry name" value="INTEGRASE"/>
    <property type="match status" value="1"/>
</dbReference>
<feature type="domain" description="Integrase catalytic" evidence="2">
    <location>
        <begin position="116"/>
        <end position="280"/>
    </location>
</feature>
<dbReference type="InterPro" id="IPR012337">
    <property type="entry name" value="RNaseH-like_sf"/>
</dbReference>
<dbReference type="RefSeq" id="WP_235804816.1">
    <property type="nucleotide sequence ID" value="NZ_AYYZ01000001.1"/>
</dbReference>
<gene>
    <name evidence="3" type="ORF">FC64_GL000275</name>
</gene>
<evidence type="ECO:0000313" key="4">
    <source>
        <dbReference type="Proteomes" id="UP000051291"/>
    </source>
</evidence>
<reference evidence="3 4" key="1">
    <citation type="journal article" date="2015" name="Genome Announc.">
        <title>Expanding the biotechnology potential of lactobacilli through comparative genomics of 213 strains and associated genera.</title>
        <authorList>
            <person name="Sun Z."/>
            <person name="Harris H.M."/>
            <person name="McCann A."/>
            <person name="Guo C."/>
            <person name="Argimon S."/>
            <person name="Zhang W."/>
            <person name="Yang X."/>
            <person name="Jeffery I.B."/>
            <person name="Cooney J.C."/>
            <person name="Kagawa T.F."/>
            <person name="Liu W."/>
            <person name="Song Y."/>
            <person name="Salvetti E."/>
            <person name="Wrobel A."/>
            <person name="Rasinkangas P."/>
            <person name="Parkhill J."/>
            <person name="Rea M.C."/>
            <person name="O'Sullivan O."/>
            <person name="Ritari J."/>
            <person name="Douillard F.P."/>
            <person name="Paul Ross R."/>
            <person name="Yang R."/>
            <person name="Briner A.E."/>
            <person name="Felis G.E."/>
            <person name="de Vos W.M."/>
            <person name="Barrangou R."/>
            <person name="Klaenhammer T.R."/>
            <person name="Caufield P.W."/>
            <person name="Cui Y."/>
            <person name="Zhang H."/>
            <person name="O'Toole P.W."/>
        </authorList>
    </citation>
    <scope>NUCLEOTIDE SEQUENCE [LARGE SCALE GENOMIC DNA]</scope>
    <source>
        <strain evidence="3 4">DSM 20653</strain>
    </source>
</reference>
<dbReference type="InterPro" id="IPR050900">
    <property type="entry name" value="Transposase_IS3/IS150/IS904"/>
</dbReference>